<feature type="compositionally biased region" description="Basic and acidic residues" evidence="2">
    <location>
        <begin position="250"/>
        <end position="261"/>
    </location>
</feature>
<organism evidence="4 5">
    <name type="scientific">Dendrothele bispora (strain CBS 962.96)</name>
    <dbReference type="NCBI Taxonomy" id="1314807"/>
    <lineage>
        <taxon>Eukaryota</taxon>
        <taxon>Fungi</taxon>
        <taxon>Dikarya</taxon>
        <taxon>Basidiomycota</taxon>
        <taxon>Agaricomycotina</taxon>
        <taxon>Agaricomycetes</taxon>
        <taxon>Agaricomycetidae</taxon>
        <taxon>Agaricales</taxon>
        <taxon>Agaricales incertae sedis</taxon>
        <taxon>Dendrothele</taxon>
    </lineage>
</organism>
<dbReference type="GO" id="GO:0008270">
    <property type="term" value="F:zinc ion binding"/>
    <property type="evidence" value="ECO:0007669"/>
    <property type="project" value="UniProtKB-KW"/>
</dbReference>
<feature type="compositionally biased region" description="Polar residues" evidence="2">
    <location>
        <begin position="351"/>
        <end position="363"/>
    </location>
</feature>
<evidence type="ECO:0000313" key="5">
    <source>
        <dbReference type="Proteomes" id="UP000297245"/>
    </source>
</evidence>
<feature type="compositionally biased region" description="Basic and acidic residues" evidence="2">
    <location>
        <begin position="327"/>
        <end position="339"/>
    </location>
</feature>
<feature type="region of interest" description="Disordered" evidence="2">
    <location>
        <begin position="160"/>
        <end position="206"/>
    </location>
</feature>
<evidence type="ECO:0000256" key="1">
    <source>
        <dbReference type="PROSITE-ProRule" id="PRU00047"/>
    </source>
</evidence>
<feature type="compositionally biased region" description="Basic and acidic residues" evidence="2">
    <location>
        <begin position="364"/>
        <end position="391"/>
    </location>
</feature>
<feature type="compositionally biased region" description="Pro residues" evidence="2">
    <location>
        <begin position="414"/>
        <end position="435"/>
    </location>
</feature>
<proteinExistence type="predicted"/>
<feature type="region of interest" description="Disordered" evidence="2">
    <location>
        <begin position="780"/>
        <end position="823"/>
    </location>
</feature>
<accession>A0A4S8LJT5</accession>
<dbReference type="PROSITE" id="PS50158">
    <property type="entry name" value="ZF_CCHC"/>
    <property type="match status" value="1"/>
</dbReference>
<gene>
    <name evidence="4" type="ORF">K435DRAFT_865423</name>
</gene>
<dbReference type="SUPFAM" id="SSF101447">
    <property type="entry name" value="Formin homology 2 domain (FH2 domain)"/>
    <property type="match status" value="1"/>
</dbReference>
<feature type="region of interest" description="Disordered" evidence="2">
    <location>
        <begin position="653"/>
        <end position="728"/>
    </location>
</feature>
<feature type="region of interest" description="Disordered" evidence="2">
    <location>
        <begin position="237"/>
        <end position="441"/>
    </location>
</feature>
<evidence type="ECO:0000259" key="3">
    <source>
        <dbReference type="PROSITE" id="PS50158"/>
    </source>
</evidence>
<feature type="compositionally biased region" description="Basic and acidic residues" evidence="2">
    <location>
        <begin position="160"/>
        <end position="170"/>
    </location>
</feature>
<dbReference type="EMBL" id="ML179373">
    <property type="protein sequence ID" value="THU89291.1"/>
    <property type="molecule type" value="Genomic_DNA"/>
</dbReference>
<feature type="compositionally biased region" description="Low complexity" evidence="2">
    <location>
        <begin position="670"/>
        <end position="688"/>
    </location>
</feature>
<feature type="compositionally biased region" description="Low complexity" evidence="2">
    <location>
        <begin position="403"/>
        <end position="413"/>
    </location>
</feature>
<keyword evidence="1" id="KW-0862">Zinc</keyword>
<dbReference type="Proteomes" id="UP000297245">
    <property type="component" value="Unassembled WGS sequence"/>
</dbReference>
<name>A0A4S8LJT5_DENBC</name>
<dbReference type="GO" id="GO:0003676">
    <property type="term" value="F:nucleic acid binding"/>
    <property type="evidence" value="ECO:0007669"/>
    <property type="project" value="InterPro"/>
</dbReference>
<feature type="compositionally biased region" description="Basic and acidic residues" evidence="2">
    <location>
        <begin position="269"/>
        <end position="284"/>
    </location>
</feature>
<dbReference type="AlphaFoldDB" id="A0A4S8LJT5"/>
<feature type="compositionally biased region" description="Polar residues" evidence="2">
    <location>
        <begin position="190"/>
        <end position="206"/>
    </location>
</feature>
<keyword evidence="5" id="KW-1185">Reference proteome</keyword>
<feature type="compositionally biased region" description="Basic and acidic residues" evidence="2">
    <location>
        <begin position="813"/>
        <end position="823"/>
    </location>
</feature>
<feature type="compositionally biased region" description="Polar residues" evidence="2">
    <location>
        <begin position="694"/>
        <end position="703"/>
    </location>
</feature>
<keyword evidence="1" id="KW-0479">Metal-binding</keyword>
<feature type="compositionally biased region" description="Polar residues" evidence="2">
    <location>
        <begin position="799"/>
        <end position="809"/>
    </location>
</feature>
<evidence type="ECO:0000256" key="2">
    <source>
        <dbReference type="SAM" id="MobiDB-lite"/>
    </source>
</evidence>
<protein>
    <recommendedName>
        <fullName evidence="3">CCHC-type domain-containing protein</fullName>
    </recommendedName>
</protein>
<dbReference type="OrthoDB" id="5552562at2759"/>
<feature type="compositionally biased region" description="Polar residues" evidence="2">
    <location>
        <begin position="656"/>
        <end position="665"/>
    </location>
</feature>
<evidence type="ECO:0000313" key="4">
    <source>
        <dbReference type="EMBL" id="THU89291.1"/>
    </source>
</evidence>
<sequence length="823" mass="93989">MGSALDRRPATNSSQLKRYPTPYDALEDVRMQCQRLEEVLGVRRIETLSLEDHIQAVRALAEAREADLPIWVASRIREVDLNRELNRLYAVVRQPDVALIVPEDPSLPDPWGFTRNQLSPAQTPALWSWQQLEQQQAFERERERWRENMAHEVHRRAETVVRQNEDNDKMRSRRSFNLAPDPIACPSNPAVPSTTVYPSSSITSPNWARPTVKIVEPSDESNTDIPPGQEFRGYDFYASQADPNSPSNRNDWRKETREGVKLNESPNGKTEDEVHQTEQKRDVPPHQTPAQTYLKPGDFRPSRYKYTPFSKNTNAESSLRRSRRRLREILEDVEGERKHQGVGNVERTMRIDTSNEPTTVSRSKNNESEDLNYPKERGEDERIHRWEHRENNYGSRSNDDSPDNLPDSNGSAPLAPPPPPPPPPPPLSPPSPPADEIPKSYPINMGVDVVNAVMSSKSPNQTDDKITRDAITRESKLEIRKPTAFDGTNRELWRPFLSDCYRMFVAKPTIYSTDQSRVTYASSWLTGAAAKYYQNQVEQEMENGLWIPTLHEWGIFVREFGRLFGLHDEVLHAQASLDKVIQRFGESFADFIVRFEDVALKTLYNDPAKRWRLLLQIRKDLRDRLTLVGRIPETFDEVVKRLLDIDGAREAFKETGLSTPNQTNPYRRLNPNPTTTNPPISNTPNITSYDRSRNNQSQGNATRNAVAKSAQADSSTKMPTFRISKEERDRRMNEGLCIRCGGRGHFGKECTTHSHTVVGKCCFEVEADDEEPSELLYAIDSNGDFHQIDEDQVPEEQVESSPVDSNQDQGNEEGARDLNEGEK</sequence>
<keyword evidence="1" id="KW-0863">Zinc-finger</keyword>
<dbReference type="InterPro" id="IPR001878">
    <property type="entry name" value="Znf_CCHC"/>
</dbReference>
<feature type="domain" description="CCHC-type" evidence="3">
    <location>
        <begin position="737"/>
        <end position="750"/>
    </location>
</feature>
<reference evidence="4 5" key="1">
    <citation type="journal article" date="2019" name="Nat. Ecol. Evol.">
        <title>Megaphylogeny resolves global patterns of mushroom evolution.</title>
        <authorList>
            <person name="Varga T."/>
            <person name="Krizsan K."/>
            <person name="Foldi C."/>
            <person name="Dima B."/>
            <person name="Sanchez-Garcia M."/>
            <person name="Sanchez-Ramirez S."/>
            <person name="Szollosi G.J."/>
            <person name="Szarkandi J.G."/>
            <person name="Papp V."/>
            <person name="Albert L."/>
            <person name="Andreopoulos W."/>
            <person name="Angelini C."/>
            <person name="Antonin V."/>
            <person name="Barry K.W."/>
            <person name="Bougher N.L."/>
            <person name="Buchanan P."/>
            <person name="Buyck B."/>
            <person name="Bense V."/>
            <person name="Catcheside P."/>
            <person name="Chovatia M."/>
            <person name="Cooper J."/>
            <person name="Damon W."/>
            <person name="Desjardin D."/>
            <person name="Finy P."/>
            <person name="Geml J."/>
            <person name="Haridas S."/>
            <person name="Hughes K."/>
            <person name="Justo A."/>
            <person name="Karasinski D."/>
            <person name="Kautmanova I."/>
            <person name="Kiss B."/>
            <person name="Kocsube S."/>
            <person name="Kotiranta H."/>
            <person name="LaButti K.M."/>
            <person name="Lechner B.E."/>
            <person name="Liimatainen K."/>
            <person name="Lipzen A."/>
            <person name="Lukacs Z."/>
            <person name="Mihaltcheva S."/>
            <person name="Morgado L.N."/>
            <person name="Niskanen T."/>
            <person name="Noordeloos M.E."/>
            <person name="Ohm R.A."/>
            <person name="Ortiz-Santana B."/>
            <person name="Ovrebo C."/>
            <person name="Racz N."/>
            <person name="Riley R."/>
            <person name="Savchenko A."/>
            <person name="Shiryaev A."/>
            <person name="Soop K."/>
            <person name="Spirin V."/>
            <person name="Szebenyi C."/>
            <person name="Tomsovsky M."/>
            <person name="Tulloss R.E."/>
            <person name="Uehling J."/>
            <person name="Grigoriev I.V."/>
            <person name="Vagvolgyi C."/>
            <person name="Papp T."/>
            <person name="Martin F.M."/>
            <person name="Miettinen O."/>
            <person name="Hibbett D.S."/>
            <person name="Nagy L.G."/>
        </authorList>
    </citation>
    <scope>NUCLEOTIDE SEQUENCE [LARGE SCALE GENOMIC DNA]</scope>
    <source>
        <strain evidence="4 5">CBS 962.96</strain>
    </source>
</reference>